<evidence type="ECO:0000313" key="1">
    <source>
        <dbReference type="EMBL" id="CEK61239.1"/>
    </source>
</evidence>
<proteinExistence type="predicted"/>
<dbReference type="AlphaFoldDB" id="A0A0B6YXZ3"/>
<gene>
    <name evidence="1" type="primary">ORF41710</name>
</gene>
<feature type="non-terminal residue" evidence="1">
    <location>
        <position position="1"/>
    </location>
</feature>
<sequence length="79" mass="9605">TFSLKNRYKQLNNKQQNLQQKENIKIVYSISQKEILERETESKTVWTRDWSDVFQSLTLFLQVLSSTFVYWDDTVHFQI</sequence>
<name>A0A0B6YXZ3_9EUPU</name>
<accession>A0A0B6YXZ3</accession>
<dbReference type="EMBL" id="HACG01014374">
    <property type="protein sequence ID" value="CEK61239.1"/>
    <property type="molecule type" value="Transcribed_RNA"/>
</dbReference>
<reference evidence="1" key="1">
    <citation type="submission" date="2014-12" db="EMBL/GenBank/DDBJ databases">
        <title>Insight into the proteome of Arion vulgaris.</title>
        <authorList>
            <person name="Aradska J."/>
            <person name="Bulat T."/>
            <person name="Smidak R."/>
            <person name="Sarate P."/>
            <person name="Gangsoo J."/>
            <person name="Sialana F."/>
            <person name="Bilban M."/>
            <person name="Lubec G."/>
        </authorList>
    </citation>
    <scope>NUCLEOTIDE SEQUENCE</scope>
    <source>
        <tissue evidence="1">Skin</tissue>
    </source>
</reference>
<protein>
    <submittedName>
        <fullName evidence="1">Uncharacterized protein</fullName>
    </submittedName>
</protein>
<organism evidence="1">
    <name type="scientific">Arion vulgaris</name>
    <dbReference type="NCBI Taxonomy" id="1028688"/>
    <lineage>
        <taxon>Eukaryota</taxon>
        <taxon>Metazoa</taxon>
        <taxon>Spiralia</taxon>
        <taxon>Lophotrochozoa</taxon>
        <taxon>Mollusca</taxon>
        <taxon>Gastropoda</taxon>
        <taxon>Heterobranchia</taxon>
        <taxon>Euthyneura</taxon>
        <taxon>Panpulmonata</taxon>
        <taxon>Eupulmonata</taxon>
        <taxon>Stylommatophora</taxon>
        <taxon>Helicina</taxon>
        <taxon>Arionoidea</taxon>
        <taxon>Arionidae</taxon>
        <taxon>Arion</taxon>
    </lineage>
</organism>